<organism evidence="3 5">
    <name type="scientific">Thermococcus thioreducens</name>
    <dbReference type="NCBI Taxonomy" id="277988"/>
    <lineage>
        <taxon>Archaea</taxon>
        <taxon>Methanobacteriati</taxon>
        <taxon>Methanobacteriota</taxon>
        <taxon>Thermococci</taxon>
        <taxon>Thermococcales</taxon>
        <taxon>Thermococcaceae</taxon>
        <taxon>Thermococcus</taxon>
    </lineage>
</organism>
<dbReference type="STRING" id="277988.SAMN05216170_1149"/>
<dbReference type="GeneID" id="33335062"/>
<evidence type="ECO:0000313" key="2">
    <source>
        <dbReference type="EMBL" id="ASJ13466.1"/>
    </source>
</evidence>
<dbReference type="RefSeq" id="WP_055430143.1">
    <property type="nucleotide sequence ID" value="NZ_CP015105.1"/>
</dbReference>
<dbReference type="PROSITE" id="PS51257">
    <property type="entry name" value="PROKAR_LIPOPROTEIN"/>
    <property type="match status" value="1"/>
</dbReference>
<evidence type="ECO:0000313" key="6">
    <source>
        <dbReference type="Proteomes" id="UP000182125"/>
    </source>
</evidence>
<sequence>MKKYALVLILVLVIGFTAGCLGGGSDTTTSSPTVSSSSATTTPTTTSQSPTTATSQSPTETPKEVTTDELFQWVSAVNQYTYVGNATISMVVAIKQENVSQRDNVTLNIIERGYIDFESWSASINTTTISVPDGASTNTSRIVVNNVTYILTPVGWVKSDDQATAEFVWKYNIVSLAREYLKRTPDERENSERLVLRYHLRDYEVRPLAIMYFATTPDTEISVKDSLLELYFENGRLVGGRISFSVSAKTSIDDPTIGKMTITQDGSWSEAILITSTNEKKNVEAPST</sequence>
<name>A0A0Q2MPQ2_9EURY</name>
<feature type="region of interest" description="Disordered" evidence="1">
    <location>
        <begin position="26"/>
        <end position="65"/>
    </location>
</feature>
<evidence type="ECO:0000256" key="1">
    <source>
        <dbReference type="SAM" id="MobiDB-lite"/>
    </source>
</evidence>
<dbReference type="AlphaFoldDB" id="A0A0Q2MPQ2"/>
<dbReference type="Proteomes" id="UP000051862">
    <property type="component" value="Unassembled WGS sequence"/>
</dbReference>
<dbReference type="OrthoDB" id="101320at2157"/>
<dbReference type="EMBL" id="CP015105">
    <property type="protein sequence ID" value="ASJ13466.1"/>
    <property type="molecule type" value="Genomic_DNA"/>
</dbReference>
<proteinExistence type="predicted"/>
<dbReference type="PATRIC" id="fig|277988.4.peg.2129"/>
<evidence type="ECO:0000313" key="3">
    <source>
        <dbReference type="EMBL" id="KQH81655.1"/>
    </source>
</evidence>
<feature type="compositionally biased region" description="Low complexity" evidence="1">
    <location>
        <begin position="27"/>
        <end position="60"/>
    </location>
</feature>
<reference evidence="4 6" key="3">
    <citation type="submission" date="2016-10" db="EMBL/GenBank/DDBJ databases">
        <authorList>
            <person name="de Groot N.N."/>
        </authorList>
    </citation>
    <scope>NUCLEOTIDE SEQUENCE [LARGE SCALE GENOMIC DNA]</scope>
    <source>
        <strain evidence="4 6">OGL-20</strain>
    </source>
</reference>
<dbReference type="EMBL" id="LIXN01000019">
    <property type="protein sequence ID" value="KQH81655.1"/>
    <property type="molecule type" value="Genomic_DNA"/>
</dbReference>
<dbReference type="Proteomes" id="UP000182125">
    <property type="component" value="Unassembled WGS sequence"/>
</dbReference>
<evidence type="ECO:0000313" key="7">
    <source>
        <dbReference type="Proteomes" id="UP000250136"/>
    </source>
</evidence>
<dbReference type="EMBL" id="FOIW01000001">
    <property type="protein sequence ID" value="SEV96795.1"/>
    <property type="molecule type" value="Genomic_DNA"/>
</dbReference>
<protein>
    <submittedName>
        <fullName evidence="3">Uncharacterized protein</fullName>
    </submittedName>
</protein>
<keyword evidence="7" id="KW-1185">Reference proteome</keyword>
<evidence type="ECO:0000313" key="5">
    <source>
        <dbReference type="Proteomes" id="UP000051862"/>
    </source>
</evidence>
<gene>
    <name evidence="2" type="ORF">A3L14_11505</name>
    <name evidence="3" type="ORF">AMR53_10140</name>
    <name evidence="4" type="ORF">SAMN05216170_1149</name>
</gene>
<evidence type="ECO:0000313" key="4">
    <source>
        <dbReference type="EMBL" id="SEV96795.1"/>
    </source>
</evidence>
<dbReference type="KEGG" id="ttd:A3L14_11505"/>
<dbReference type="Proteomes" id="UP000250136">
    <property type="component" value="Chromosome"/>
</dbReference>
<reference evidence="2 7" key="2">
    <citation type="submission" date="2016-04" db="EMBL/GenBank/DDBJ databases">
        <title>Complete genome sequence of Thermococcus thioreducens type strain OGL-20P.</title>
        <authorList>
            <person name="Oger P.M."/>
        </authorList>
    </citation>
    <scope>NUCLEOTIDE SEQUENCE [LARGE SCALE GENOMIC DNA]</scope>
    <source>
        <strain evidence="2 7">OGL-20P</strain>
    </source>
</reference>
<reference evidence="3 5" key="1">
    <citation type="submission" date="2015-08" db="EMBL/GenBank/DDBJ databases">
        <title>Thermococcus thioreducens DSM 14981 genome sequencing.</title>
        <authorList>
            <person name="Hong S.-J."/>
            <person name="Kim M.-C."/>
            <person name="Shin J.-H."/>
        </authorList>
    </citation>
    <scope>NUCLEOTIDE SEQUENCE [LARGE SCALE GENOMIC DNA]</scope>
    <source>
        <strain evidence="3 5">DSM 14981</strain>
    </source>
</reference>
<accession>A0A0Q2MPQ2</accession>